<dbReference type="Pfam" id="PF02635">
    <property type="entry name" value="DsrE"/>
    <property type="match status" value="1"/>
</dbReference>
<dbReference type="OrthoDB" id="9805634at2"/>
<protein>
    <submittedName>
        <fullName evidence="1">Uncharacterized protein</fullName>
    </submittedName>
</protein>
<reference evidence="1 2" key="1">
    <citation type="submission" date="2019-03" db="EMBL/GenBank/DDBJ databases">
        <title>Genomic Encyclopedia of Type Strains, Phase IV (KMG-IV): sequencing the most valuable type-strain genomes for metagenomic binning, comparative biology and taxonomic classification.</title>
        <authorList>
            <person name="Goeker M."/>
        </authorList>
    </citation>
    <scope>NUCLEOTIDE SEQUENCE [LARGE SCALE GENOMIC DNA]</scope>
    <source>
        <strain evidence="1 2">DSM 15969</strain>
    </source>
</reference>
<proteinExistence type="predicted"/>
<evidence type="ECO:0000313" key="1">
    <source>
        <dbReference type="EMBL" id="TCL36816.1"/>
    </source>
</evidence>
<keyword evidence="2" id="KW-1185">Reference proteome</keyword>
<dbReference type="InterPro" id="IPR003787">
    <property type="entry name" value="Sulphur_relay_DsrE/F-like"/>
</dbReference>
<organism evidence="1 2">
    <name type="scientific">Anaerospora hongkongensis</name>
    <dbReference type="NCBI Taxonomy" id="244830"/>
    <lineage>
        <taxon>Bacteria</taxon>
        <taxon>Bacillati</taxon>
        <taxon>Bacillota</taxon>
        <taxon>Negativicutes</taxon>
        <taxon>Selenomonadales</taxon>
        <taxon>Sporomusaceae</taxon>
        <taxon>Anaerospora</taxon>
    </lineage>
</organism>
<dbReference type="EMBL" id="SLUI01000007">
    <property type="protein sequence ID" value="TCL36816.1"/>
    <property type="molecule type" value="Genomic_DNA"/>
</dbReference>
<gene>
    <name evidence="1" type="ORF">EV210_10778</name>
</gene>
<sequence length="118" mass="13088">MCEANSDSDELYVLWTTGDRETAISMVLMYTLNAKLRNWWEDVTLIIWGASTKLVLQDEEIQGRIQQMLEVGVHVEACVACADMFGATPLLKKLGVDVKGMGTPLTQLLKDGKKVLSV</sequence>
<comment type="caution">
    <text evidence="1">The sequence shown here is derived from an EMBL/GenBank/DDBJ whole genome shotgun (WGS) entry which is preliminary data.</text>
</comment>
<evidence type="ECO:0000313" key="2">
    <source>
        <dbReference type="Proteomes" id="UP000295063"/>
    </source>
</evidence>
<dbReference type="SUPFAM" id="SSF75169">
    <property type="entry name" value="DsrEFH-like"/>
    <property type="match status" value="1"/>
</dbReference>
<name>A0A4R1PWI0_9FIRM</name>
<dbReference type="InterPro" id="IPR027396">
    <property type="entry name" value="DsrEFH-like"/>
</dbReference>
<dbReference type="AlphaFoldDB" id="A0A4R1PWI0"/>
<dbReference type="RefSeq" id="WP_132080320.1">
    <property type="nucleotide sequence ID" value="NZ_DAIMLW010000023.1"/>
</dbReference>
<dbReference type="Gene3D" id="3.40.1260.10">
    <property type="entry name" value="DsrEFH-like"/>
    <property type="match status" value="1"/>
</dbReference>
<dbReference type="Proteomes" id="UP000295063">
    <property type="component" value="Unassembled WGS sequence"/>
</dbReference>
<accession>A0A4R1PWI0</accession>